<dbReference type="Gene3D" id="1.10.3460.10">
    <property type="entry name" value="Chlorophyll a/b binding protein domain"/>
    <property type="match status" value="1"/>
</dbReference>
<reference evidence="7" key="1">
    <citation type="submission" date="2022-10" db="EMBL/GenBank/DDBJ databases">
        <authorList>
            <person name="Chen Y."/>
            <person name="Dougan E. K."/>
            <person name="Chan C."/>
            <person name="Rhodes N."/>
            <person name="Thang M."/>
        </authorList>
    </citation>
    <scope>NUCLEOTIDE SEQUENCE</scope>
</reference>
<dbReference type="OrthoDB" id="413410at2759"/>
<dbReference type="Pfam" id="PF00504">
    <property type="entry name" value="Chloroa_b-bind"/>
    <property type="match status" value="1"/>
</dbReference>
<dbReference type="EMBL" id="CAMXCT010002786">
    <property type="protein sequence ID" value="CAI4000483.1"/>
    <property type="molecule type" value="Genomic_DNA"/>
</dbReference>
<evidence type="ECO:0000313" key="9">
    <source>
        <dbReference type="EMBL" id="CAL4787795.1"/>
    </source>
</evidence>
<reference evidence="8" key="2">
    <citation type="submission" date="2024-04" db="EMBL/GenBank/DDBJ databases">
        <authorList>
            <person name="Chen Y."/>
            <person name="Shah S."/>
            <person name="Dougan E. K."/>
            <person name="Thang M."/>
            <person name="Chan C."/>
        </authorList>
    </citation>
    <scope>NUCLEOTIDE SEQUENCE [LARGE SCALE GENOMIC DNA]</scope>
</reference>
<dbReference type="SUPFAM" id="SSF103511">
    <property type="entry name" value="Chlorophyll a-b binding protein"/>
    <property type="match status" value="1"/>
</dbReference>
<dbReference type="EMBL" id="CAMXCT030002786">
    <property type="protein sequence ID" value="CAL4787795.1"/>
    <property type="molecule type" value="Genomic_DNA"/>
</dbReference>
<dbReference type="GO" id="GO:0009765">
    <property type="term" value="P:photosynthesis, light harvesting"/>
    <property type="evidence" value="ECO:0007669"/>
    <property type="project" value="InterPro"/>
</dbReference>
<protein>
    <submittedName>
        <fullName evidence="9">Fucoxanthin-chlorophyll a-c binding protein A, chloroplastic</fullName>
    </submittedName>
</protein>
<dbReference type="GO" id="GO:0016020">
    <property type="term" value="C:membrane"/>
    <property type="evidence" value="ECO:0007669"/>
    <property type="project" value="InterPro"/>
</dbReference>
<sequence>MLSAAPSHGLQLLEQTLGCQRTSARARSGGFGGFGAASLSRHAFSWTALGVAVLRSRKYLPTRLTRSAFENELGVQPPLGFWDPMGFTDDGDIAAYRRRRSVEFKHGRIAMLATMGFMTPEIIGRWPGYLSPSMDLKFSDVPNGLAALNVVPSLGWTQILIYFGLIEYSAGFEDYRTGTPGDYAWKVLTSDDSEERRRKLNADLANGRLAMVAIMAILFQNGIAGTTGPEMWIPRL</sequence>
<dbReference type="InterPro" id="IPR001344">
    <property type="entry name" value="Chloro_AB-bd_pln"/>
</dbReference>
<keyword evidence="5" id="KW-0148">Chlorophyll</keyword>
<feature type="binding site" description="axial binding residue" evidence="5">
    <location>
        <position position="108"/>
    </location>
    <ligand>
        <name>chlorophyll b</name>
        <dbReference type="ChEBI" id="CHEBI:61721"/>
        <label>1</label>
    </ligand>
    <ligandPart>
        <name>Mg</name>
        <dbReference type="ChEBI" id="CHEBI:25107"/>
    </ligandPart>
</feature>
<evidence type="ECO:0000256" key="5">
    <source>
        <dbReference type="PIRSR" id="PIRSR601344-1"/>
    </source>
</evidence>
<feature type="binding site" description="axial binding residue" evidence="5">
    <location>
        <position position="167"/>
    </location>
    <ligand>
        <name>chlorophyll b</name>
        <dbReference type="ChEBI" id="CHEBI:61721"/>
        <label>1</label>
    </ligand>
    <ligandPart>
        <name>Mg</name>
        <dbReference type="ChEBI" id="CHEBI:25107"/>
    </ligandPart>
</feature>
<accession>A0A9P1CZ52</accession>
<comment type="subcellular location">
    <subcellularLocation>
        <location evidence="1">Plastid</location>
        <location evidence="1">Chloroplast</location>
    </subcellularLocation>
</comment>
<feature type="binding site" evidence="5">
    <location>
        <position position="208"/>
    </location>
    <ligand>
        <name>chlorophyll a</name>
        <dbReference type="ChEBI" id="CHEBI:58416"/>
        <label>1</label>
    </ligand>
</feature>
<evidence type="ECO:0000256" key="3">
    <source>
        <dbReference type="ARBA" id="ARBA00022531"/>
    </source>
</evidence>
<feature type="transmembrane region" description="Helical" evidence="6">
    <location>
        <begin position="107"/>
        <end position="126"/>
    </location>
</feature>
<name>A0A9P1CZ52_9DINO</name>
<dbReference type="GO" id="GO:0009507">
    <property type="term" value="C:chloroplast"/>
    <property type="evidence" value="ECO:0007669"/>
    <property type="project" value="UniProtKB-SubCell"/>
</dbReference>
<dbReference type="PANTHER" id="PTHR21649">
    <property type="entry name" value="CHLOROPHYLL A/B BINDING PROTEIN"/>
    <property type="match status" value="1"/>
</dbReference>
<keyword evidence="10" id="KW-1185">Reference proteome</keyword>
<feature type="binding site" evidence="5">
    <location>
        <position position="103"/>
    </location>
    <ligand>
        <name>chlorophyll a</name>
        <dbReference type="ChEBI" id="CHEBI:58416"/>
        <label>1</label>
    </ligand>
</feature>
<evidence type="ECO:0000313" key="8">
    <source>
        <dbReference type="EMBL" id="CAL1153858.1"/>
    </source>
</evidence>
<dbReference type="AlphaFoldDB" id="A0A9P1CZ52"/>
<keyword evidence="2" id="KW-0150">Chloroplast</keyword>
<feature type="binding site" description="axial binding residue" evidence="5">
    <location>
        <position position="220"/>
    </location>
    <ligand>
        <name>chlorophyll a</name>
        <dbReference type="ChEBI" id="CHEBI:58416"/>
        <label>4</label>
    </ligand>
    <ligandPart>
        <name>Mg</name>
        <dbReference type="ChEBI" id="CHEBI:25107"/>
    </ligandPart>
</feature>
<dbReference type="InterPro" id="IPR022796">
    <property type="entry name" value="Chloroa_b-bind"/>
</dbReference>
<keyword evidence="4" id="KW-0934">Plastid</keyword>
<feature type="binding site" evidence="5">
    <location>
        <position position="82"/>
    </location>
    <ligand>
        <name>chlorophyll a</name>
        <dbReference type="ChEBI" id="CHEBI:58416"/>
        <label>1</label>
    </ligand>
</feature>
<evidence type="ECO:0000256" key="2">
    <source>
        <dbReference type="ARBA" id="ARBA00022528"/>
    </source>
</evidence>
<keyword evidence="6" id="KW-0812">Transmembrane</keyword>
<feature type="transmembrane region" description="Helical" evidence="6">
    <location>
        <begin position="205"/>
        <end position="224"/>
    </location>
</feature>
<dbReference type="Proteomes" id="UP001152797">
    <property type="component" value="Unassembled WGS sequence"/>
</dbReference>
<proteinExistence type="predicted"/>
<keyword evidence="3" id="KW-0602">Photosynthesis</keyword>
<evidence type="ECO:0000313" key="7">
    <source>
        <dbReference type="EMBL" id="CAI4000483.1"/>
    </source>
</evidence>
<evidence type="ECO:0000256" key="4">
    <source>
        <dbReference type="ARBA" id="ARBA00022640"/>
    </source>
</evidence>
<evidence type="ECO:0000256" key="1">
    <source>
        <dbReference type="ARBA" id="ARBA00004229"/>
    </source>
</evidence>
<evidence type="ECO:0000256" key="6">
    <source>
        <dbReference type="SAM" id="Phobius"/>
    </source>
</evidence>
<keyword evidence="5" id="KW-0157">Chromophore</keyword>
<keyword evidence="6" id="KW-0472">Membrane</keyword>
<organism evidence="7">
    <name type="scientific">Cladocopium goreaui</name>
    <dbReference type="NCBI Taxonomy" id="2562237"/>
    <lineage>
        <taxon>Eukaryota</taxon>
        <taxon>Sar</taxon>
        <taxon>Alveolata</taxon>
        <taxon>Dinophyceae</taxon>
        <taxon>Suessiales</taxon>
        <taxon>Symbiodiniaceae</taxon>
        <taxon>Cladocopium</taxon>
    </lineage>
</organism>
<feature type="binding site" evidence="5">
    <location>
        <position position="106"/>
    </location>
    <ligand>
        <name>chlorophyll a</name>
        <dbReference type="ChEBI" id="CHEBI:58416"/>
        <label>1</label>
    </ligand>
</feature>
<gene>
    <name evidence="7" type="ORF">C1SCF055_LOCUS26597</name>
</gene>
<dbReference type="GO" id="GO:0016168">
    <property type="term" value="F:chlorophyll binding"/>
    <property type="evidence" value="ECO:0007669"/>
    <property type="project" value="UniProtKB-KW"/>
</dbReference>
<evidence type="ECO:0000313" key="10">
    <source>
        <dbReference type="Proteomes" id="UP001152797"/>
    </source>
</evidence>
<dbReference type="EMBL" id="CAMXCT020002786">
    <property type="protein sequence ID" value="CAL1153858.1"/>
    <property type="molecule type" value="Genomic_DNA"/>
</dbReference>
<keyword evidence="6" id="KW-1133">Transmembrane helix</keyword>
<comment type="caution">
    <text evidence="7">The sequence shown here is derived from an EMBL/GenBank/DDBJ whole genome shotgun (WGS) entry which is preliminary data.</text>
</comment>
<feature type="binding site" evidence="5">
    <location>
        <position position="206"/>
    </location>
    <ligand>
        <name>chlorophyll a</name>
        <dbReference type="ChEBI" id="CHEBI:58416"/>
        <label>1</label>
    </ligand>
</feature>
<feature type="transmembrane region" description="Helical" evidence="6">
    <location>
        <begin position="146"/>
        <end position="166"/>
    </location>
</feature>